<organism evidence="8 9">
    <name type="scientific">Gracilibacillus kekensis</name>
    <dbReference type="NCBI Taxonomy" id="1027249"/>
    <lineage>
        <taxon>Bacteria</taxon>
        <taxon>Bacillati</taxon>
        <taxon>Bacillota</taxon>
        <taxon>Bacilli</taxon>
        <taxon>Bacillales</taxon>
        <taxon>Bacillaceae</taxon>
        <taxon>Gracilibacillus</taxon>
    </lineage>
</organism>
<dbReference type="Gene3D" id="3.40.50.10860">
    <property type="entry name" value="Leucine Dehydrogenase, chain A, domain 1"/>
    <property type="match status" value="1"/>
</dbReference>
<dbReference type="SMART" id="SM00839">
    <property type="entry name" value="ELFV_dehydrog"/>
    <property type="match status" value="1"/>
</dbReference>
<dbReference type="STRING" id="1027249.SAMN05216179_2456"/>
<evidence type="ECO:0000256" key="6">
    <source>
        <dbReference type="RuleBase" id="RU004417"/>
    </source>
</evidence>
<comment type="similarity">
    <text evidence="1 4 6">Belongs to the Glu/Leu/Phe/Val dehydrogenases family.</text>
</comment>
<evidence type="ECO:0000313" key="9">
    <source>
        <dbReference type="Proteomes" id="UP000184184"/>
    </source>
</evidence>
<dbReference type="PANTHER" id="PTHR11606:SF13">
    <property type="entry name" value="GLUTAMATE DEHYDROGENASE 1, MITOCHONDRIAL"/>
    <property type="match status" value="1"/>
</dbReference>
<dbReference type="GO" id="GO:0006538">
    <property type="term" value="P:L-glutamate catabolic process"/>
    <property type="evidence" value="ECO:0007669"/>
    <property type="project" value="TreeGrafter"/>
</dbReference>
<feature type="domain" description="Glutamate/phenylalanine/leucine/valine/L-tryptophan dehydrogenase C-terminal" evidence="7">
    <location>
        <begin position="190"/>
        <end position="409"/>
    </location>
</feature>
<dbReference type="InterPro" id="IPR006096">
    <property type="entry name" value="Glu/Leu/Phe/Val/Trp_DH_C"/>
</dbReference>
<dbReference type="PIRSF" id="PIRSF000185">
    <property type="entry name" value="Glu_DH"/>
    <property type="match status" value="1"/>
</dbReference>
<feature type="site" description="Important for catalysis" evidence="5">
    <location>
        <position position="143"/>
    </location>
</feature>
<dbReference type="InterPro" id="IPR014362">
    <property type="entry name" value="Glu_DH"/>
</dbReference>
<dbReference type="Gene3D" id="3.40.50.720">
    <property type="entry name" value="NAD(P)-binding Rossmann-like Domain"/>
    <property type="match status" value="1"/>
</dbReference>
<dbReference type="RefSeq" id="WP_084543456.1">
    <property type="nucleotide sequence ID" value="NZ_FRCZ01000004.1"/>
</dbReference>
<reference evidence="8 9" key="1">
    <citation type="submission" date="2016-11" db="EMBL/GenBank/DDBJ databases">
        <authorList>
            <person name="Jaros S."/>
            <person name="Januszkiewicz K."/>
            <person name="Wedrychowicz H."/>
        </authorList>
    </citation>
    <scope>NUCLEOTIDE SEQUENCE [LARGE SCALE GENOMIC DNA]</scope>
    <source>
        <strain evidence="8 9">CGMCC 1.10681</strain>
    </source>
</reference>
<dbReference type="SUPFAM" id="SSF53223">
    <property type="entry name" value="Aminoacid dehydrogenase-like, N-terminal domain"/>
    <property type="match status" value="1"/>
</dbReference>
<evidence type="ECO:0000259" key="7">
    <source>
        <dbReference type="SMART" id="SM00839"/>
    </source>
</evidence>
<keyword evidence="9" id="KW-1185">Reference proteome</keyword>
<dbReference type="InterPro" id="IPR046346">
    <property type="entry name" value="Aminoacid_DH-like_N_sf"/>
</dbReference>
<proteinExistence type="inferred from homology"/>
<dbReference type="InterPro" id="IPR036291">
    <property type="entry name" value="NAD(P)-bd_dom_sf"/>
</dbReference>
<dbReference type="SUPFAM" id="SSF51735">
    <property type="entry name" value="NAD(P)-binding Rossmann-fold domains"/>
    <property type="match status" value="1"/>
</dbReference>
<evidence type="ECO:0000256" key="4">
    <source>
        <dbReference type="PIRNR" id="PIRNR000185"/>
    </source>
</evidence>
<evidence type="ECO:0000256" key="1">
    <source>
        <dbReference type="ARBA" id="ARBA00006382"/>
    </source>
</evidence>
<dbReference type="EMBL" id="FRCZ01000004">
    <property type="protein sequence ID" value="SHN19957.1"/>
    <property type="molecule type" value="Genomic_DNA"/>
</dbReference>
<dbReference type="Proteomes" id="UP000184184">
    <property type="component" value="Unassembled WGS sequence"/>
</dbReference>
<evidence type="ECO:0000256" key="3">
    <source>
        <dbReference type="ARBA" id="ARBA00023002"/>
    </source>
</evidence>
<dbReference type="Gene3D" id="1.10.8.1210">
    <property type="match status" value="2"/>
</dbReference>
<dbReference type="Pfam" id="PF00208">
    <property type="entry name" value="ELFV_dehydrog"/>
    <property type="match status" value="1"/>
</dbReference>
<gene>
    <name evidence="8" type="ORF">SAMN05216179_2456</name>
</gene>
<evidence type="ECO:0000256" key="5">
    <source>
        <dbReference type="PIRSR" id="PIRSR000185-3"/>
    </source>
</evidence>
<dbReference type="InterPro" id="IPR006097">
    <property type="entry name" value="Glu/Leu/Phe/Val/Trp_DH_dimer"/>
</dbReference>
<dbReference type="GO" id="GO:0004352">
    <property type="term" value="F:glutamate dehydrogenase (NAD+) activity"/>
    <property type="evidence" value="ECO:0007669"/>
    <property type="project" value="TreeGrafter"/>
</dbReference>
<dbReference type="PANTHER" id="PTHR11606">
    <property type="entry name" value="GLUTAMATE DEHYDROGENASE"/>
    <property type="match status" value="1"/>
</dbReference>
<dbReference type="PRINTS" id="PR00082">
    <property type="entry name" value="GLFDHDRGNASE"/>
</dbReference>
<evidence type="ECO:0000256" key="2">
    <source>
        <dbReference type="ARBA" id="ARBA00012896"/>
    </source>
</evidence>
<accession>A0A1M7PRD9</accession>
<protein>
    <recommendedName>
        <fullName evidence="2 4">Glutamate dehydrogenase</fullName>
    </recommendedName>
</protein>
<dbReference type="AlphaFoldDB" id="A0A1M7PRD9"/>
<dbReference type="OrthoDB" id="9803297at2"/>
<dbReference type="Pfam" id="PF02812">
    <property type="entry name" value="ELFV_dehydrog_N"/>
    <property type="match status" value="1"/>
</dbReference>
<sequence length="411" mass="46346">MQKGYIDLQEMMLELLNKMGYPREIYELLKEPTKSIKVRIPVRMDDDSIKIFTGYRTKHHNVFGITQGNVHFRPDLTEEEISQLAILRSVKTSNMQIPLGGSSGGVICDVRELSFRELERVCRGYIRAIQTVIGPDMDVLSSDASIDPQIMAWMMDEYSQLNTQANPNFITGKPVVLGGIKNKDTAIEKGILSTIQSLLQDDKKKHQEQGIMIHGIGRIGSYLATSLHRLGYKIIGISDPQGAVYNSAGLEVPNILKKKDNFGLVTKSIPESIDLDSFLQKECHMMVLTAKGEQITNKSASQINANLLLESIANSIEKSALEVLFEKQVSVIPEVITTTGGIIYAYLEWLEYKQGIKYTAEEVDKRLHNIINEAIREVRYISENKHVNMYMASYMVGLKNQAEAIRFRGWI</sequence>
<dbReference type="InterPro" id="IPR006095">
    <property type="entry name" value="Glu/Leu/Phe/Val/Trp_DH"/>
</dbReference>
<name>A0A1M7PRD9_9BACI</name>
<evidence type="ECO:0000313" key="8">
    <source>
        <dbReference type="EMBL" id="SHN19957.1"/>
    </source>
</evidence>
<keyword evidence="3 4" id="KW-0560">Oxidoreductase</keyword>